<dbReference type="GO" id="GO:0009451">
    <property type="term" value="P:RNA modification"/>
    <property type="evidence" value="ECO:0007669"/>
    <property type="project" value="InterPro"/>
</dbReference>
<feature type="repeat" description="PPR" evidence="2">
    <location>
        <begin position="223"/>
        <end position="253"/>
    </location>
</feature>
<keyword evidence="4" id="KW-1185">Reference proteome</keyword>
<evidence type="ECO:0000313" key="4">
    <source>
        <dbReference type="Proteomes" id="UP000631114"/>
    </source>
</evidence>
<feature type="repeat" description="PPR" evidence="2">
    <location>
        <begin position="417"/>
        <end position="451"/>
    </location>
</feature>
<dbReference type="InterPro" id="IPR046848">
    <property type="entry name" value="E_motif"/>
</dbReference>
<accession>A0A835HTR8</accession>
<evidence type="ECO:0000313" key="3">
    <source>
        <dbReference type="EMBL" id="KAF9605805.1"/>
    </source>
</evidence>
<dbReference type="Pfam" id="PF20431">
    <property type="entry name" value="E_motif"/>
    <property type="match status" value="1"/>
</dbReference>
<dbReference type="OrthoDB" id="1903086at2759"/>
<feature type="repeat" description="PPR" evidence="2">
    <location>
        <begin position="316"/>
        <end position="350"/>
    </location>
</feature>
<dbReference type="InterPro" id="IPR002885">
    <property type="entry name" value="PPR_rpt"/>
</dbReference>
<reference evidence="3 4" key="1">
    <citation type="submission" date="2020-10" db="EMBL/GenBank/DDBJ databases">
        <title>The Coptis chinensis genome and diversification of protoberbering-type alkaloids.</title>
        <authorList>
            <person name="Wang B."/>
            <person name="Shu S."/>
            <person name="Song C."/>
            <person name="Liu Y."/>
        </authorList>
    </citation>
    <scope>NUCLEOTIDE SEQUENCE [LARGE SCALE GENOMIC DNA]</scope>
    <source>
        <strain evidence="3">HL-2020</strain>
        <tissue evidence="3">Leaf</tissue>
    </source>
</reference>
<dbReference type="Pfam" id="PF01535">
    <property type="entry name" value="PPR"/>
    <property type="match status" value="5"/>
</dbReference>
<evidence type="ECO:0008006" key="5">
    <source>
        <dbReference type="Google" id="ProtNLM"/>
    </source>
</evidence>
<comment type="caution">
    <text evidence="3">The sequence shown here is derived from an EMBL/GenBank/DDBJ whole genome shotgun (WGS) entry which is preliminary data.</text>
</comment>
<dbReference type="NCBIfam" id="TIGR00756">
    <property type="entry name" value="PPR"/>
    <property type="match status" value="8"/>
</dbReference>
<dbReference type="EMBL" id="JADFTS010000005">
    <property type="protein sequence ID" value="KAF9605805.1"/>
    <property type="molecule type" value="Genomic_DNA"/>
</dbReference>
<proteinExistence type="predicted"/>
<dbReference type="FunFam" id="1.25.40.10:FF:001212">
    <property type="entry name" value="Pentatricopeptide repeat-containing protein mitochondrial"/>
    <property type="match status" value="1"/>
</dbReference>
<dbReference type="Pfam" id="PF13041">
    <property type="entry name" value="PPR_2"/>
    <property type="match status" value="4"/>
</dbReference>
<feature type="repeat" description="PPR" evidence="2">
    <location>
        <begin position="254"/>
        <end position="288"/>
    </location>
</feature>
<evidence type="ECO:0000256" key="1">
    <source>
        <dbReference type="ARBA" id="ARBA00022737"/>
    </source>
</evidence>
<dbReference type="Gene3D" id="1.25.40.10">
    <property type="entry name" value="Tetratricopeptide repeat domain"/>
    <property type="match status" value="5"/>
</dbReference>
<evidence type="ECO:0000256" key="2">
    <source>
        <dbReference type="PROSITE-ProRule" id="PRU00708"/>
    </source>
</evidence>
<feature type="repeat" description="PPR" evidence="2">
    <location>
        <begin position="25"/>
        <end position="60"/>
    </location>
</feature>
<keyword evidence="1" id="KW-0677">Repeat</keyword>
<dbReference type="FunFam" id="1.25.40.10:FF:000090">
    <property type="entry name" value="Pentatricopeptide repeat-containing protein, chloroplastic"/>
    <property type="match status" value="1"/>
</dbReference>
<dbReference type="Pfam" id="PF12854">
    <property type="entry name" value="PPR_1"/>
    <property type="match status" value="1"/>
</dbReference>
<dbReference type="InterPro" id="IPR011990">
    <property type="entry name" value="TPR-like_helical_dom_sf"/>
</dbReference>
<dbReference type="PANTHER" id="PTHR47926">
    <property type="entry name" value="PENTATRICOPEPTIDE REPEAT-CONTAINING PROTEIN"/>
    <property type="match status" value="1"/>
</dbReference>
<protein>
    <recommendedName>
        <fullName evidence="5">Pentatricopeptide repeat-containing protein</fullName>
    </recommendedName>
</protein>
<gene>
    <name evidence="3" type="ORF">IFM89_018532</name>
</gene>
<dbReference type="Proteomes" id="UP000631114">
    <property type="component" value="Unassembled WGS sequence"/>
</dbReference>
<sequence>MLTAYAQNGQIFKARKLFDEMPERNIVAWNAMVTGYIRNECRVYEAYDLFLQMPERNAVSYASMITGFIRAGMLYEAERLYGVMSGIGRDPVASNALINGYLKMGEVDEAFRVFENMVERDVVSWSSMVDGYCKKGRITEARELFQKMPERNVVSWTAMICGILKAGEWEDGFRLFIDMRREESVEVNSTTLAVIFEACTKLSKFREGIQVHGLVVLVGLELDVFLSNSMITMYCRVGSIDSARMIFYMMNDKDVVSWNSLLTGYVQNDGIEEAYELFKQMPKRDLVSWTTVIAGLSSKGRLGESIRLFNFLPKKDDVAWTAVISGFVSNGEYEEAFHWFINMVREAIKPNAFTLSSILGASGGLARLDQGQQIHAHVVKMDMESDISVQNSLVSMYAKCGNVDSAYCSFLTISAPNVVSINSMITGFAQHGLVEEALSLFQKMQNEGHEPNQITFLGVLSACTHMGLVKEGWDYFKSMKSFHGIEPGPDHYACMVDLLGRAGLLREALDLIRSMPSKAHGGVWGALLGASRTYMDLDIAKLAATHLLKLEPGNTTTYIVLSNIYSILGLKKDEESLRIAIKAKGVQKNPGCSWL</sequence>
<name>A0A835HTR8_9MAGN</name>
<dbReference type="InterPro" id="IPR046960">
    <property type="entry name" value="PPR_At4g14850-like_plant"/>
</dbReference>
<dbReference type="PANTHER" id="PTHR47926:SF404">
    <property type="entry name" value="(PPR) REPEAT-CONTAINING PROTEIN, PUTATIVE-RELATED"/>
    <property type="match status" value="1"/>
</dbReference>
<feature type="repeat" description="PPR" evidence="2">
    <location>
        <begin position="90"/>
        <end position="120"/>
    </location>
</feature>
<organism evidence="3 4">
    <name type="scientific">Coptis chinensis</name>
    <dbReference type="NCBI Taxonomy" id="261450"/>
    <lineage>
        <taxon>Eukaryota</taxon>
        <taxon>Viridiplantae</taxon>
        <taxon>Streptophyta</taxon>
        <taxon>Embryophyta</taxon>
        <taxon>Tracheophyta</taxon>
        <taxon>Spermatophyta</taxon>
        <taxon>Magnoliopsida</taxon>
        <taxon>Ranunculales</taxon>
        <taxon>Ranunculaceae</taxon>
        <taxon>Coptidoideae</taxon>
        <taxon>Coptis</taxon>
    </lineage>
</organism>
<feature type="repeat" description="PPR" evidence="2">
    <location>
        <begin position="121"/>
        <end position="155"/>
    </location>
</feature>
<dbReference type="PROSITE" id="PS51375">
    <property type="entry name" value="PPR"/>
    <property type="match status" value="7"/>
</dbReference>
<dbReference type="AlphaFoldDB" id="A0A835HTR8"/>
<dbReference type="GO" id="GO:0003723">
    <property type="term" value="F:RNA binding"/>
    <property type="evidence" value="ECO:0007669"/>
    <property type="project" value="InterPro"/>
</dbReference>
<dbReference type="FunFam" id="1.25.40.10:FF:000606">
    <property type="entry name" value="Putative pentatricopeptide repeat-containing protein"/>
    <property type="match status" value="1"/>
</dbReference>